<comment type="caution">
    <text evidence="1">The sequence shown here is derived from an EMBL/GenBank/DDBJ whole genome shotgun (WGS) entry which is preliminary data.</text>
</comment>
<keyword evidence="2" id="KW-1185">Reference proteome</keyword>
<proteinExistence type="predicted"/>
<reference evidence="1 2" key="1">
    <citation type="submission" date="2016-01" db="EMBL/GenBank/DDBJ databases">
        <title>Genome sequence of Clostridium neopropionicum X4, DSM-3847.</title>
        <authorList>
            <person name="Poehlein A."/>
            <person name="Beck M.H."/>
            <person name="Bengelsdorf F.R."/>
            <person name="Daniel R."/>
            <person name="Duerre P."/>
        </authorList>
    </citation>
    <scope>NUCLEOTIDE SEQUENCE [LARGE SCALE GENOMIC DNA]</scope>
    <source>
        <strain evidence="1 2">DSM-3847</strain>
    </source>
</reference>
<dbReference type="AlphaFoldDB" id="A0A136WBU1"/>
<evidence type="ECO:0000313" key="1">
    <source>
        <dbReference type="EMBL" id="KXL51799.1"/>
    </source>
</evidence>
<dbReference type="EMBL" id="LRVM01000015">
    <property type="protein sequence ID" value="KXL51799.1"/>
    <property type="molecule type" value="Genomic_DNA"/>
</dbReference>
<organism evidence="1 2">
    <name type="scientific">Anaerotignum neopropionicum</name>
    <dbReference type="NCBI Taxonomy" id="36847"/>
    <lineage>
        <taxon>Bacteria</taxon>
        <taxon>Bacillati</taxon>
        <taxon>Bacillota</taxon>
        <taxon>Clostridia</taxon>
        <taxon>Lachnospirales</taxon>
        <taxon>Anaerotignaceae</taxon>
        <taxon>Anaerotignum</taxon>
    </lineage>
</organism>
<protein>
    <submittedName>
        <fullName evidence="1">Uncharacterized protein</fullName>
    </submittedName>
</protein>
<evidence type="ECO:0000313" key="2">
    <source>
        <dbReference type="Proteomes" id="UP000070539"/>
    </source>
</evidence>
<dbReference type="Proteomes" id="UP000070539">
    <property type="component" value="Unassembled WGS sequence"/>
</dbReference>
<gene>
    <name evidence="1" type="ORF">CLNEO_28660</name>
</gene>
<accession>A0A136WBU1</accession>
<dbReference type="RefSeq" id="WP_157723606.1">
    <property type="nucleotide sequence ID" value="NZ_LRVM01000015.1"/>
</dbReference>
<name>A0A136WBU1_9FIRM</name>
<sequence>MLTSKEQTFPTTGIAGGFLKLKRTIKGGLITSKPPFADAFFEMTLNYTYVSYHSSQSF</sequence>